<dbReference type="AlphaFoldDB" id="M0M2Y4"/>
<organism evidence="2 3">
    <name type="scientific">Halobiforma nitratireducens JCM 10879</name>
    <dbReference type="NCBI Taxonomy" id="1227454"/>
    <lineage>
        <taxon>Archaea</taxon>
        <taxon>Methanobacteriati</taxon>
        <taxon>Methanobacteriota</taxon>
        <taxon>Stenosarchaea group</taxon>
        <taxon>Halobacteria</taxon>
        <taxon>Halobacteriales</taxon>
        <taxon>Natrialbaceae</taxon>
        <taxon>Halobiforma</taxon>
    </lineage>
</organism>
<protein>
    <submittedName>
        <fullName evidence="2">Polysaccharide deacetylase</fullName>
    </submittedName>
</protein>
<dbReference type="InterPro" id="IPR011330">
    <property type="entry name" value="Glyco_hydro/deAcase_b/a-brl"/>
</dbReference>
<reference evidence="2 3" key="1">
    <citation type="journal article" date="2014" name="PLoS Genet.">
        <title>Phylogenetically driven sequencing of extremely halophilic archaea reveals strategies for static and dynamic osmo-response.</title>
        <authorList>
            <person name="Becker E.A."/>
            <person name="Seitzer P.M."/>
            <person name="Tritt A."/>
            <person name="Larsen D."/>
            <person name="Krusor M."/>
            <person name="Yao A.I."/>
            <person name="Wu D."/>
            <person name="Madern D."/>
            <person name="Eisen J.A."/>
            <person name="Darling A.E."/>
            <person name="Facciotti M.T."/>
        </authorList>
    </citation>
    <scope>NUCLEOTIDE SEQUENCE [LARGE SCALE GENOMIC DNA]</scope>
    <source>
        <strain evidence="2 3">JCM 10879</strain>
    </source>
</reference>
<dbReference type="Gene3D" id="3.20.20.370">
    <property type="entry name" value="Glycoside hydrolase/deacetylase"/>
    <property type="match status" value="1"/>
</dbReference>
<gene>
    <name evidence="2" type="ORF">C446_09238</name>
</gene>
<evidence type="ECO:0000313" key="2">
    <source>
        <dbReference type="EMBL" id="EMA38964.1"/>
    </source>
</evidence>
<dbReference type="RefSeq" id="WP_006672769.1">
    <property type="nucleotide sequence ID" value="NZ_AOMA01000089.1"/>
</dbReference>
<evidence type="ECO:0000256" key="1">
    <source>
        <dbReference type="SAM" id="MobiDB-lite"/>
    </source>
</evidence>
<proteinExistence type="predicted"/>
<dbReference type="Proteomes" id="UP000011607">
    <property type="component" value="Unassembled WGS sequence"/>
</dbReference>
<name>M0M2Y4_9EURY</name>
<comment type="caution">
    <text evidence="2">The sequence shown here is derived from an EMBL/GenBank/DDBJ whole genome shotgun (WGS) entry which is preliminary data.</text>
</comment>
<dbReference type="OrthoDB" id="10436at2157"/>
<feature type="compositionally biased region" description="Basic and acidic residues" evidence="1">
    <location>
        <begin position="315"/>
        <end position="335"/>
    </location>
</feature>
<dbReference type="STRING" id="1227454.C446_09238"/>
<dbReference type="GO" id="GO:0005975">
    <property type="term" value="P:carbohydrate metabolic process"/>
    <property type="evidence" value="ECO:0007669"/>
    <property type="project" value="InterPro"/>
</dbReference>
<keyword evidence="3" id="KW-1185">Reference proteome</keyword>
<accession>M0M2Y4</accession>
<dbReference type="eggNOG" id="arCOG09177">
    <property type="taxonomic scope" value="Archaea"/>
</dbReference>
<dbReference type="EMBL" id="AOMA01000089">
    <property type="protein sequence ID" value="EMA38964.1"/>
    <property type="molecule type" value="Genomic_DNA"/>
</dbReference>
<feature type="region of interest" description="Disordered" evidence="1">
    <location>
        <begin position="314"/>
        <end position="357"/>
    </location>
</feature>
<dbReference type="SUPFAM" id="SSF88713">
    <property type="entry name" value="Glycoside hydrolase/deacetylase"/>
    <property type="match status" value="1"/>
</dbReference>
<sequence length="357" mass="39511">MGRVVISIDAELAWGFHDLENPPQRRIDGARRGWRRLLEWLDAYDVPATWGVVGHLFLEDCDGCHLNHPAADCGWFDRDPGGPASENARWFGPGLIDRIEDATADHEIACHSFSHVLFDRDGTDREVVEAELEASLAAARERGVSLESFVFPRNVVGHRDVLAEYDFRCYRGTEPNRWYDSWPWVRPIGKFASYSAGRSPPPLVEPTVDDRGLVDVPGSLGLFSFEGPARTLVEPIAGDPVLRKAKRGIDAAVAADDDAVCHLWLHPNELTSARNVRRLRRVLEYLDECRRETELRVETMAAVARDALAETGDAAAERSVADDRRLAVGSERDLDAGVGQSDPGGDDEPVAADAINR</sequence>
<evidence type="ECO:0000313" key="3">
    <source>
        <dbReference type="Proteomes" id="UP000011607"/>
    </source>
</evidence>